<dbReference type="EC" id="3.2.2.-" evidence="5"/>
<keyword evidence="2 5" id="KW-0227">DNA damage</keyword>
<dbReference type="GO" id="GO:0003677">
    <property type="term" value="F:DNA binding"/>
    <property type="evidence" value="ECO:0007669"/>
    <property type="project" value="InterPro"/>
</dbReference>
<keyword evidence="6" id="KW-0812">Transmembrane</keyword>
<dbReference type="Gene3D" id="3.10.300.10">
    <property type="entry name" value="Methylpurine-DNA glycosylase (MPG)"/>
    <property type="match status" value="1"/>
</dbReference>
<keyword evidence="6" id="KW-1133">Transmembrane helix</keyword>
<dbReference type="EMBL" id="MFTT01000035">
    <property type="protein sequence ID" value="OGI69006.1"/>
    <property type="molecule type" value="Genomic_DNA"/>
</dbReference>
<dbReference type="AlphaFoldDB" id="A0A1F6VHG7"/>
<gene>
    <name evidence="7" type="ORF">A2824_02495</name>
</gene>
<protein>
    <recommendedName>
        <fullName evidence="5">Putative 3-methyladenine DNA glycosylase</fullName>
        <ecNumber evidence="5">3.2.2.-</ecNumber>
    </recommendedName>
</protein>
<feature type="transmembrane region" description="Helical" evidence="6">
    <location>
        <begin position="66"/>
        <end position="85"/>
    </location>
</feature>
<sequence length="194" mass="22559">MVKILRKKFFERSATAVARELLGKFLVRRIGSKETAMMIIETEAYDGFKDKASHAHRGRTERNKPMFGVAGVWYVYFVYGNHFMLNIVTGKKNYPAAVLIRGAEEIINEQRTSYEHTNRRTLDGPGKLTKFLKIDKKLNDAVASRRAGLWFEDRGVKIKKKNIKRTPRIGVHYAGNWAKKLFRFILVRKLIRKK</sequence>
<evidence type="ECO:0000256" key="5">
    <source>
        <dbReference type="HAMAP-Rule" id="MF_00527"/>
    </source>
</evidence>
<evidence type="ECO:0000256" key="6">
    <source>
        <dbReference type="SAM" id="Phobius"/>
    </source>
</evidence>
<dbReference type="InterPro" id="IPR003180">
    <property type="entry name" value="MPG"/>
</dbReference>
<dbReference type="PANTHER" id="PTHR10429">
    <property type="entry name" value="DNA-3-METHYLADENINE GLYCOSYLASE"/>
    <property type="match status" value="1"/>
</dbReference>
<dbReference type="InterPro" id="IPR011034">
    <property type="entry name" value="Formyl_transferase-like_C_sf"/>
</dbReference>
<dbReference type="Pfam" id="PF02245">
    <property type="entry name" value="Pur_DNA_glyco"/>
    <property type="match status" value="1"/>
</dbReference>
<dbReference type="HAMAP" id="MF_00527">
    <property type="entry name" value="3MGH"/>
    <property type="match status" value="1"/>
</dbReference>
<dbReference type="STRING" id="1801743.A2824_02495"/>
<dbReference type="Proteomes" id="UP000178059">
    <property type="component" value="Unassembled WGS sequence"/>
</dbReference>
<comment type="caution">
    <text evidence="7">The sequence shown here is derived from an EMBL/GenBank/DDBJ whole genome shotgun (WGS) entry which is preliminary data.</text>
</comment>
<dbReference type="GO" id="GO:0003905">
    <property type="term" value="F:alkylbase DNA N-glycosylase activity"/>
    <property type="evidence" value="ECO:0007669"/>
    <property type="project" value="InterPro"/>
</dbReference>
<dbReference type="NCBIfam" id="TIGR00567">
    <property type="entry name" value="3mg"/>
    <property type="match status" value="1"/>
</dbReference>
<evidence type="ECO:0000256" key="3">
    <source>
        <dbReference type="ARBA" id="ARBA00022801"/>
    </source>
</evidence>
<accession>A0A1F6VHG7</accession>
<dbReference type="PANTHER" id="PTHR10429:SF0">
    <property type="entry name" value="DNA-3-METHYLADENINE GLYCOSYLASE"/>
    <property type="match status" value="1"/>
</dbReference>
<evidence type="ECO:0000313" key="7">
    <source>
        <dbReference type="EMBL" id="OGI69006.1"/>
    </source>
</evidence>
<comment type="similarity">
    <text evidence="1 5">Belongs to the DNA glycosylase MPG family.</text>
</comment>
<dbReference type="GO" id="GO:0006284">
    <property type="term" value="P:base-excision repair"/>
    <property type="evidence" value="ECO:0007669"/>
    <property type="project" value="InterPro"/>
</dbReference>
<proteinExistence type="inferred from homology"/>
<evidence type="ECO:0000256" key="1">
    <source>
        <dbReference type="ARBA" id="ARBA00009232"/>
    </source>
</evidence>
<reference evidence="7 8" key="1">
    <citation type="journal article" date="2016" name="Nat. Commun.">
        <title>Thousands of microbial genomes shed light on interconnected biogeochemical processes in an aquifer system.</title>
        <authorList>
            <person name="Anantharaman K."/>
            <person name="Brown C.T."/>
            <person name="Hug L.A."/>
            <person name="Sharon I."/>
            <person name="Castelle C.J."/>
            <person name="Probst A.J."/>
            <person name="Thomas B.C."/>
            <person name="Singh A."/>
            <person name="Wilkins M.J."/>
            <person name="Karaoz U."/>
            <person name="Brodie E.L."/>
            <person name="Williams K.H."/>
            <person name="Hubbard S.S."/>
            <person name="Banfield J.F."/>
        </authorList>
    </citation>
    <scope>NUCLEOTIDE SEQUENCE [LARGE SCALE GENOMIC DNA]</scope>
</reference>
<evidence type="ECO:0000313" key="8">
    <source>
        <dbReference type="Proteomes" id="UP000178059"/>
    </source>
</evidence>
<evidence type="ECO:0000256" key="4">
    <source>
        <dbReference type="ARBA" id="ARBA00023204"/>
    </source>
</evidence>
<dbReference type="InterPro" id="IPR036995">
    <property type="entry name" value="MPG_sf"/>
</dbReference>
<evidence type="ECO:0000256" key="2">
    <source>
        <dbReference type="ARBA" id="ARBA00022763"/>
    </source>
</evidence>
<dbReference type="SUPFAM" id="SSF50486">
    <property type="entry name" value="FMT C-terminal domain-like"/>
    <property type="match status" value="1"/>
</dbReference>
<keyword evidence="6" id="KW-0472">Membrane</keyword>
<dbReference type="CDD" id="cd00540">
    <property type="entry name" value="AAG"/>
    <property type="match status" value="1"/>
</dbReference>
<organism evidence="7 8">
    <name type="scientific">Candidatus Nomurabacteria bacterium RIFCSPHIGHO2_01_FULL_42_16</name>
    <dbReference type="NCBI Taxonomy" id="1801743"/>
    <lineage>
        <taxon>Bacteria</taxon>
        <taxon>Candidatus Nomuraibacteriota</taxon>
    </lineage>
</organism>
<name>A0A1F6VHG7_9BACT</name>
<keyword evidence="3 5" id="KW-0378">Hydrolase</keyword>
<keyword evidence="4 5" id="KW-0234">DNA repair</keyword>